<dbReference type="InterPro" id="IPR036388">
    <property type="entry name" value="WH-like_DNA-bd_sf"/>
</dbReference>
<dbReference type="CDD" id="cd07153">
    <property type="entry name" value="Fur_like"/>
    <property type="match status" value="1"/>
</dbReference>
<dbReference type="SUPFAM" id="SSF46785">
    <property type="entry name" value="Winged helix' DNA-binding domain"/>
    <property type="match status" value="1"/>
</dbReference>
<dbReference type="GO" id="GO:0000976">
    <property type="term" value="F:transcription cis-regulatory region binding"/>
    <property type="evidence" value="ECO:0007669"/>
    <property type="project" value="TreeGrafter"/>
</dbReference>
<evidence type="ECO:0000256" key="4">
    <source>
        <dbReference type="ARBA" id="ARBA00022833"/>
    </source>
</evidence>
<dbReference type="GO" id="GO:0045892">
    <property type="term" value="P:negative regulation of DNA-templated transcription"/>
    <property type="evidence" value="ECO:0007669"/>
    <property type="project" value="TreeGrafter"/>
</dbReference>
<feature type="binding site" evidence="9">
    <location>
        <position position="138"/>
    </location>
    <ligand>
        <name>Fe cation</name>
        <dbReference type="ChEBI" id="CHEBI:24875"/>
    </ligand>
</feature>
<dbReference type="OMA" id="HDHVILT"/>
<dbReference type="Proteomes" id="UP000054623">
    <property type="component" value="Unassembled WGS sequence"/>
</dbReference>
<organism evidence="10">
    <name type="scientific">Desulfitobacterium hafniense</name>
    <name type="common">Desulfitobacterium frappieri</name>
    <dbReference type="NCBI Taxonomy" id="49338"/>
    <lineage>
        <taxon>Bacteria</taxon>
        <taxon>Bacillati</taxon>
        <taxon>Bacillota</taxon>
        <taxon>Clostridia</taxon>
        <taxon>Eubacteriales</taxon>
        <taxon>Desulfitobacteriaceae</taxon>
        <taxon>Desulfitobacterium</taxon>
    </lineage>
</organism>
<evidence type="ECO:0000256" key="6">
    <source>
        <dbReference type="ARBA" id="ARBA00023125"/>
    </source>
</evidence>
<feature type="binding site" evidence="8">
    <location>
        <position position="106"/>
    </location>
    <ligand>
        <name>Zn(2+)</name>
        <dbReference type="ChEBI" id="CHEBI:29105"/>
    </ligand>
</feature>
<feature type="binding site" evidence="8">
    <location>
        <position position="146"/>
    </location>
    <ligand>
        <name>Zn(2+)</name>
        <dbReference type="ChEBI" id="CHEBI:29105"/>
    </ligand>
</feature>
<name>A0A098B1Z1_DESHA</name>
<dbReference type="PANTHER" id="PTHR33202">
    <property type="entry name" value="ZINC UPTAKE REGULATION PROTEIN"/>
    <property type="match status" value="1"/>
</dbReference>
<evidence type="ECO:0000313" key="12">
    <source>
        <dbReference type="Proteomes" id="UP000054623"/>
    </source>
</evidence>
<dbReference type="GO" id="GO:0003700">
    <property type="term" value="F:DNA-binding transcription factor activity"/>
    <property type="evidence" value="ECO:0007669"/>
    <property type="project" value="InterPro"/>
</dbReference>
<dbReference type="EMBL" id="LOCK01000028">
    <property type="protein sequence ID" value="KTE91274.1"/>
    <property type="molecule type" value="Genomic_DNA"/>
</dbReference>
<dbReference type="Pfam" id="PF01475">
    <property type="entry name" value="FUR"/>
    <property type="match status" value="1"/>
</dbReference>
<evidence type="ECO:0000256" key="2">
    <source>
        <dbReference type="ARBA" id="ARBA00022491"/>
    </source>
</evidence>
<evidence type="ECO:0000313" key="11">
    <source>
        <dbReference type="EMBL" id="KTE91274.1"/>
    </source>
</evidence>
<dbReference type="GO" id="GO:1900376">
    <property type="term" value="P:regulation of secondary metabolite biosynthetic process"/>
    <property type="evidence" value="ECO:0007669"/>
    <property type="project" value="TreeGrafter"/>
</dbReference>
<keyword evidence="3 8" id="KW-0479">Metal-binding</keyword>
<keyword evidence="9" id="KW-0408">Iron</keyword>
<keyword evidence="5" id="KW-0805">Transcription regulation</keyword>
<dbReference type="InterPro" id="IPR002481">
    <property type="entry name" value="FUR"/>
</dbReference>
<keyword evidence="4 8" id="KW-0862">Zinc</keyword>
<accession>A0A098B1Z1</accession>
<evidence type="ECO:0000256" key="9">
    <source>
        <dbReference type="PIRSR" id="PIRSR602481-2"/>
    </source>
</evidence>
<keyword evidence="6" id="KW-0238">DNA-binding</keyword>
<dbReference type="AlphaFoldDB" id="A0A098B1Z1"/>
<evidence type="ECO:0000256" key="3">
    <source>
        <dbReference type="ARBA" id="ARBA00022723"/>
    </source>
</evidence>
<dbReference type="GO" id="GO:0008270">
    <property type="term" value="F:zinc ion binding"/>
    <property type="evidence" value="ECO:0007669"/>
    <property type="project" value="TreeGrafter"/>
</dbReference>
<gene>
    <name evidence="11" type="ORF">AT727_06680</name>
    <name evidence="10" type="ORF">DPCES_2004</name>
</gene>
<feature type="binding site" evidence="9">
    <location>
        <position position="100"/>
    </location>
    <ligand>
        <name>Fe cation</name>
        <dbReference type="ChEBI" id="CHEBI:24875"/>
    </ligand>
</feature>
<evidence type="ECO:0000256" key="7">
    <source>
        <dbReference type="ARBA" id="ARBA00023163"/>
    </source>
</evidence>
<evidence type="ECO:0000256" key="5">
    <source>
        <dbReference type="ARBA" id="ARBA00023015"/>
    </source>
</evidence>
<sequence length="154" mass="18163">MAAKQEEWKDEYQKICELLRHHSYKLTPQRQTILKAFLENEDQHLSAEDTFMMVKHNYPDIGLATVYRTLDLLAELGILQKNDFGDGRSRYEFNRKDEHHHHHLICIKCGNVSEFDGDLLESLEAEIEKRNGYQVVDHDLKFYGYCNKCKSTLD</sequence>
<reference evidence="11 12" key="2">
    <citation type="submission" date="2015-12" db="EMBL/GenBank/DDBJ databases">
        <title>Draft Genome Sequence of Desulfitobacterium hafniense Strain DH, a Sulfate-reducing Bacterium Isolated from Paddy Soils.</title>
        <authorList>
            <person name="Bao P."/>
            <person name="Zhang X."/>
            <person name="Li G."/>
        </authorList>
    </citation>
    <scope>NUCLEOTIDE SEQUENCE [LARGE SCALE GENOMIC DNA]</scope>
    <source>
        <strain evidence="11 12">DH</strain>
    </source>
</reference>
<keyword evidence="2" id="KW-0678">Repressor</keyword>
<feature type="binding site" evidence="8">
    <location>
        <position position="109"/>
    </location>
    <ligand>
        <name>Zn(2+)</name>
        <dbReference type="ChEBI" id="CHEBI:29105"/>
    </ligand>
</feature>
<reference evidence="10" key="1">
    <citation type="submission" date="2014-07" db="EMBL/GenBank/DDBJ databases">
        <authorList>
            <person name="Hornung V.Bastian."/>
        </authorList>
    </citation>
    <scope>NUCLEOTIDE SEQUENCE</scope>
    <source>
        <strain evidence="10">PCE-S</strain>
    </source>
</reference>
<dbReference type="Gene3D" id="3.30.1490.190">
    <property type="match status" value="1"/>
</dbReference>
<dbReference type="PANTHER" id="PTHR33202:SF7">
    <property type="entry name" value="FERRIC UPTAKE REGULATION PROTEIN"/>
    <property type="match status" value="1"/>
</dbReference>
<comment type="cofactor">
    <cofactor evidence="9">
        <name>Mn(2+)</name>
        <dbReference type="ChEBI" id="CHEBI:29035"/>
    </cofactor>
    <cofactor evidence="9">
        <name>Fe(2+)</name>
        <dbReference type="ChEBI" id="CHEBI:29033"/>
    </cofactor>
    <text evidence="9">Binds 1 Mn(2+) or Fe(2+) ion per subunit.</text>
</comment>
<comment type="cofactor">
    <cofactor evidence="8">
        <name>Zn(2+)</name>
        <dbReference type="ChEBI" id="CHEBI:29105"/>
    </cofactor>
    <text evidence="8">Binds 1 zinc ion per subunit.</text>
</comment>
<dbReference type="PATRIC" id="fig|49338.4.peg.2157"/>
<feature type="binding site" evidence="9">
    <location>
        <position position="121"/>
    </location>
    <ligand>
        <name>Fe cation</name>
        <dbReference type="ChEBI" id="CHEBI:24875"/>
    </ligand>
</feature>
<feature type="binding site" evidence="8">
    <location>
        <position position="149"/>
    </location>
    <ligand>
        <name>Zn(2+)</name>
        <dbReference type="ChEBI" id="CHEBI:29105"/>
    </ligand>
</feature>
<evidence type="ECO:0000256" key="8">
    <source>
        <dbReference type="PIRSR" id="PIRSR602481-1"/>
    </source>
</evidence>
<comment type="similarity">
    <text evidence="1">Belongs to the Fur family.</text>
</comment>
<proteinExistence type="inferred from homology"/>
<dbReference type="FunFam" id="1.10.10.10:FF:000051">
    <property type="entry name" value="Fur family transcriptional regulator"/>
    <property type="match status" value="1"/>
</dbReference>
<protein>
    <submittedName>
        <fullName evidence="10">Ferric uptake regulation protein</fullName>
    </submittedName>
    <submittedName>
        <fullName evidence="11">Fur family transcriptional regulator</fullName>
    </submittedName>
</protein>
<evidence type="ECO:0000313" key="10">
    <source>
        <dbReference type="EMBL" id="CDX01891.1"/>
    </source>
</evidence>
<dbReference type="EMBL" id="LK996017">
    <property type="protein sequence ID" value="CDX01891.1"/>
    <property type="molecule type" value="Genomic_DNA"/>
</dbReference>
<dbReference type="Gene3D" id="1.10.10.10">
    <property type="entry name" value="Winged helix-like DNA-binding domain superfamily/Winged helix DNA-binding domain"/>
    <property type="match status" value="1"/>
</dbReference>
<dbReference type="OrthoDB" id="8659436at2"/>
<dbReference type="InterPro" id="IPR043135">
    <property type="entry name" value="Fur_C"/>
</dbReference>
<dbReference type="RefSeq" id="WP_005812063.1">
    <property type="nucleotide sequence ID" value="NZ_CABKQQ010000036.1"/>
</dbReference>
<keyword evidence="7" id="KW-0804">Transcription</keyword>
<dbReference type="InterPro" id="IPR036390">
    <property type="entry name" value="WH_DNA-bd_sf"/>
</dbReference>
<evidence type="ECO:0000256" key="1">
    <source>
        <dbReference type="ARBA" id="ARBA00007957"/>
    </source>
</evidence>